<evidence type="ECO:0000313" key="2">
    <source>
        <dbReference type="Proteomes" id="UP000037540"/>
    </source>
</evidence>
<dbReference type="Gene3D" id="3.30.70.1900">
    <property type="match status" value="1"/>
</dbReference>
<dbReference type="RefSeq" id="WP_019279139.1">
    <property type="nucleotide sequence ID" value="NZ_LGVO01000048.1"/>
</dbReference>
<gene>
    <name evidence="1" type="ORF">ADU74_06820</name>
</gene>
<evidence type="ECO:0000313" key="1">
    <source>
        <dbReference type="EMBL" id="KOA88177.1"/>
    </source>
</evidence>
<sequence length="250" mass="29123">MEYYELIIQSYLKQNMHYKGVPEYLGSLINYCMLRDEKLEKLHNAKGLKGYVFNTLTPFEKDGMYKQNNIYQFSIRSINLDILKRIQNAIKNINNDEMAIVNTTLTTWHQKYMESLYTYTPSVLTLKEDEVPEKLKKIKSSSKYWVNGCSNKVLVDRIEKNMIKKYNFFTGNNIENISVVSDIQVLNEYPILIKYKKANVMANKFLIKIENSKLAQDIAFITLATGLLEKGSSIGCGFCQGNYYKEVMER</sequence>
<accession>A0A9Q1ZBP1</accession>
<comment type="caution">
    <text evidence="1">The sequence shown here is derived from an EMBL/GenBank/DDBJ whole genome shotgun (WGS) entry which is preliminary data.</text>
</comment>
<dbReference type="AlphaFoldDB" id="A0A9Q1ZBP1"/>
<organism evidence="1 2">
    <name type="scientific">Clostridium botulinum</name>
    <dbReference type="NCBI Taxonomy" id="1491"/>
    <lineage>
        <taxon>Bacteria</taxon>
        <taxon>Bacillati</taxon>
        <taxon>Bacillota</taxon>
        <taxon>Clostridia</taxon>
        <taxon>Eubacteriales</taxon>
        <taxon>Clostridiaceae</taxon>
        <taxon>Clostridium</taxon>
    </lineage>
</organism>
<dbReference type="Proteomes" id="UP000037540">
    <property type="component" value="Unassembled WGS sequence"/>
</dbReference>
<reference evidence="1 2" key="1">
    <citation type="submission" date="2015-07" db="EMBL/GenBank/DDBJ databases">
        <title>Draft genome sequences of 17 French Clostridium botulinum group III.</title>
        <authorList>
            <person name="Woudstra C."/>
            <person name="Le Marechal C."/>
            <person name="Souillard R."/>
            <person name="Bayon-Auboyer M.-H."/>
            <person name="Dessouter D."/>
            <person name="Fach P."/>
        </authorList>
    </citation>
    <scope>NUCLEOTIDE SEQUENCE [LARGE SCALE GENOMIC DNA]</scope>
    <source>
        <strain evidence="1 2">12LNRI-CD</strain>
    </source>
</reference>
<protein>
    <submittedName>
        <fullName evidence="1">Uncharacterized protein</fullName>
    </submittedName>
</protein>
<proteinExistence type="predicted"/>
<dbReference type="EMBL" id="LGVR01000031">
    <property type="protein sequence ID" value="KOA88177.1"/>
    <property type="molecule type" value="Genomic_DNA"/>
</dbReference>
<name>A0A9Q1ZBP1_CLOBO</name>